<protein>
    <submittedName>
        <fullName evidence="1">Uncharacterized protein</fullName>
    </submittedName>
</protein>
<proteinExistence type="predicted"/>
<gene>
    <name evidence="1" type="ORF">CRV2_00014746</name>
</gene>
<name>A0ACA9UL49_BIOOC</name>
<dbReference type="EMBL" id="CADEHS020000564">
    <property type="protein sequence ID" value="CAG9954152.1"/>
    <property type="molecule type" value="Genomic_DNA"/>
</dbReference>
<evidence type="ECO:0000313" key="1">
    <source>
        <dbReference type="EMBL" id="CAG9954152.1"/>
    </source>
</evidence>
<reference evidence="1" key="2">
    <citation type="submission" date="2021-10" db="EMBL/GenBank/DDBJ databases">
        <authorList>
            <person name="Piombo E."/>
        </authorList>
    </citation>
    <scope>NUCLEOTIDE SEQUENCE</scope>
</reference>
<reference evidence="1" key="1">
    <citation type="submission" date="2020-04" db="EMBL/GenBank/DDBJ databases">
        <authorList>
            <person name="Broberg M."/>
        </authorList>
    </citation>
    <scope>NUCLEOTIDE SEQUENCE</scope>
</reference>
<sequence length="140" mass="15658">MDFEIQRERGPCDLWVQADADDGNRPRGQKGSPNLRVHMGTNALSDGTHTSFQREVVVAVLEGFVMVVAIVAFSCLFFNNVEFSREVVTVLLKQQTDVYIDEYFGHELLLKSGPQTELAAKDKQNACGLVNKRLTFPILV</sequence>
<dbReference type="Proteomes" id="UP000836387">
    <property type="component" value="Unassembled WGS sequence"/>
</dbReference>
<organism evidence="1 2">
    <name type="scientific">Clonostachys rosea f. rosea IK726</name>
    <dbReference type="NCBI Taxonomy" id="1349383"/>
    <lineage>
        <taxon>Eukaryota</taxon>
        <taxon>Fungi</taxon>
        <taxon>Dikarya</taxon>
        <taxon>Ascomycota</taxon>
        <taxon>Pezizomycotina</taxon>
        <taxon>Sordariomycetes</taxon>
        <taxon>Hypocreomycetidae</taxon>
        <taxon>Hypocreales</taxon>
        <taxon>Bionectriaceae</taxon>
        <taxon>Clonostachys</taxon>
    </lineage>
</organism>
<evidence type="ECO:0000313" key="2">
    <source>
        <dbReference type="Proteomes" id="UP000836387"/>
    </source>
</evidence>
<accession>A0ACA9UL49</accession>
<keyword evidence="2" id="KW-1185">Reference proteome</keyword>
<comment type="caution">
    <text evidence="1">The sequence shown here is derived from an EMBL/GenBank/DDBJ whole genome shotgun (WGS) entry which is preliminary data.</text>
</comment>